<evidence type="ECO:0000259" key="4">
    <source>
        <dbReference type="PROSITE" id="PS51339"/>
    </source>
</evidence>
<dbReference type="PANTHER" id="PTHR10807">
    <property type="entry name" value="MYOTUBULARIN-RELATED"/>
    <property type="match status" value="1"/>
</dbReference>
<keyword evidence="2" id="KW-0443">Lipid metabolism</keyword>
<dbReference type="Pfam" id="PF06602">
    <property type="entry name" value="Myotub-related"/>
    <property type="match status" value="1"/>
</dbReference>
<reference evidence="5 6" key="1">
    <citation type="submission" date="2021-04" db="EMBL/GenBank/DDBJ databases">
        <authorList>
            <person name="Bliznina A."/>
        </authorList>
    </citation>
    <scope>NUCLEOTIDE SEQUENCE [LARGE SCALE GENOMIC DNA]</scope>
</reference>
<feature type="domain" description="Myotubularin phosphatase" evidence="4">
    <location>
        <begin position="110"/>
        <end position="469"/>
    </location>
</feature>
<dbReference type="InterPro" id="IPR003595">
    <property type="entry name" value="Tyr_Pase_cat"/>
</dbReference>
<evidence type="ECO:0000256" key="1">
    <source>
        <dbReference type="ARBA" id="ARBA00007471"/>
    </source>
</evidence>
<dbReference type="InterPro" id="IPR016130">
    <property type="entry name" value="Tyr_Pase_AS"/>
</dbReference>
<feature type="compositionally biased region" description="Polar residues" evidence="3">
    <location>
        <begin position="530"/>
        <end position="539"/>
    </location>
</feature>
<feature type="region of interest" description="Disordered" evidence="3">
    <location>
        <begin position="501"/>
        <end position="539"/>
    </location>
</feature>
<dbReference type="SMART" id="SM00404">
    <property type="entry name" value="PTPc_motif"/>
    <property type="match status" value="1"/>
</dbReference>
<dbReference type="Proteomes" id="UP001158576">
    <property type="component" value="Chromosome 2"/>
</dbReference>
<comment type="similarity">
    <text evidence="1">Belongs to the protein-tyrosine phosphatase family. Non-receptor class myotubularin subfamily.</text>
</comment>
<evidence type="ECO:0000256" key="2">
    <source>
        <dbReference type="ARBA" id="ARBA00023098"/>
    </source>
</evidence>
<dbReference type="PANTHER" id="PTHR10807:SF8">
    <property type="entry name" value="PHOSPHATIDYLINOSITOL-3-PHOSPHATE PHOSPHATASE"/>
    <property type="match status" value="1"/>
</dbReference>
<proteinExistence type="inferred from homology"/>
<dbReference type="PROSITE" id="PS00383">
    <property type="entry name" value="TYR_PHOSPHATASE_1"/>
    <property type="match status" value="1"/>
</dbReference>
<organism evidence="5 6">
    <name type="scientific">Oikopleura dioica</name>
    <name type="common">Tunicate</name>
    <dbReference type="NCBI Taxonomy" id="34765"/>
    <lineage>
        <taxon>Eukaryota</taxon>
        <taxon>Metazoa</taxon>
        <taxon>Chordata</taxon>
        <taxon>Tunicata</taxon>
        <taxon>Appendicularia</taxon>
        <taxon>Copelata</taxon>
        <taxon>Oikopleuridae</taxon>
        <taxon>Oikopleura</taxon>
    </lineage>
</organism>
<evidence type="ECO:0000313" key="5">
    <source>
        <dbReference type="EMBL" id="CAG5112265.1"/>
    </source>
</evidence>
<dbReference type="PROSITE" id="PS51339">
    <property type="entry name" value="PPASE_MYOTUBULARIN"/>
    <property type="match status" value="1"/>
</dbReference>
<gene>
    <name evidence="5" type="ORF">OKIOD_LOCUS15264</name>
</gene>
<dbReference type="SUPFAM" id="SSF52799">
    <property type="entry name" value="(Phosphotyrosine protein) phosphatases II"/>
    <property type="match status" value="1"/>
</dbReference>
<dbReference type="Gene3D" id="2.30.29.30">
    <property type="entry name" value="Pleckstrin-homology domain (PH domain)/Phosphotyrosine-binding domain (PTB)"/>
    <property type="match status" value="1"/>
</dbReference>
<dbReference type="InterPro" id="IPR030564">
    <property type="entry name" value="Myotubularin"/>
</dbReference>
<dbReference type="EMBL" id="OU015567">
    <property type="protein sequence ID" value="CAG5112265.1"/>
    <property type="molecule type" value="Genomic_DNA"/>
</dbReference>
<sequence>MELIPCHFYEDGQRKDGTLQLDENHLVFQVGRSREKTKLAYQMIKLAQQDDQQRLISQIDIITKSFKKFTLDVSPAPLGTILTRVNSRSKAPSLRELPAFKTKEPVTVEEWDEFTLETEYAMMKLPNNEWKITDLNKNFGLCSTYPKVLAVPTTATDFIIQGSAKFRSRQRLPILTYLHGSNGGSIVRCAQPMAGANNRSEMDEKLLELCVDTSRSRSNGLIVDTRPMINAMANRAQGKGYENVEHYQKCSFEFHGIENIHVMRKSLESLEQKGWLSSDWLKHIYAVLDVSNTVKKVVQEGRTVFVHCSDGWDRTSQVCAGAALMLCPRYRTFSGFLSLIHKDWISFGHKCADRLNLSRENSDGEASPIFLQFLEFVYQLMQQFPQSFEFTSSFLIEIYEKAISCSFGDFCGNSIKQREELGVFKLTKCLLTHLSKNREQFRNHLYEEYPGVLEPEVDMCFIKFWSEMYHAVRGNLVNDAIERLVHENDSLRETVKMLEEAVNGGPSTKDPEPEKNGVKNIENVPPPIKKSTSGLLGPL</sequence>
<evidence type="ECO:0000313" key="6">
    <source>
        <dbReference type="Proteomes" id="UP001158576"/>
    </source>
</evidence>
<dbReference type="InterPro" id="IPR029021">
    <property type="entry name" value="Prot-tyrosine_phosphatase-like"/>
</dbReference>
<dbReference type="InterPro" id="IPR010569">
    <property type="entry name" value="Myotubularin-like_Pase_dom"/>
</dbReference>
<evidence type="ECO:0000256" key="3">
    <source>
        <dbReference type="SAM" id="MobiDB-lite"/>
    </source>
</evidence>
<dbReference type="InterPro" id="IPR011993">
    <property type="entry name" value="PH-like_dom_sf"/>
</dbReference>
<accession>A0ABN7T382</accession>
<keyword evidence="6" id="KW-1185">Reference proteome</keyword>
<protein>
    <submittedName>
        <fullName evidence="5">Oidioi.mRNA.OKI2018_I69.chr2.g6499.t1.cds</fullName>
    </submittedName>
</protein>
<name>A0ABN7T382_OIKDI</name>
<dbReference type="Gene3D" id="3.90.190.10">
    <property type="entry name" value="Protein tyrosine phosphatase superfamily"/>
    <property type="match status" value="1"/>
</dbReference>